<dbReference type="InterPro" id="IPR027417">
    <property type="entry name" value="P-loop_NTPase"/>
</dbReference>
<accession>Q1PVL6</accession>
<evidence type="ECO:0000259" key="1">
    <source>
        <dbReference type="Pfam" id="PF08378"/>
    </source>
</evidence>
<keyword evidence="3" id="KW-0067">ATP-binding</keyword>
<gene>
    <name evidence="3" type="ORF">KsCSTR_48830</name>
    <name evidence="2" type="ORF">kustc0516</name>
</gene>
<reference evidence="3 4" key="3">
    <citation type="submission" date="2020-02" db="EMBL/GenBank/DDBJ databases">
        <title>Newly sequenced genome of strain CSTR1 showed variability in Candidatus Kuenenia stuttgartiensis genomes.</title>
        <authorList>
            <person name="Ding C."/>
            <person name="Adrian L."/>
        </authorList>
    </citation>
    <scope>NUCLEOTIDE SEQUENCE [LARGE SCALE GENOMIC DNA]</scope>
    <source>
        <strain evidence="3 4">CSTR1</strain>
    </source>
</reference>
<proteinExistence type="predicted"/>
<evidence type="ECO:0000313" key="4">
    <source>
        <dbReference type="Proteomes" id="UP000501926"/>
    </source>
</evidence>
<dbReference type="EMBL" id="CP049055">
    <property type="protein sequence ID" value="QII14260.1"/>
    <property type="molecule type" value="Genomic_DNA"/>
</dbReference>
<dbReference type="Pfam" id="PF08378">
    <property type="entry name" value="NERD"/>
    <property type="match status" value="1"/>
</dbReference>
<reference evidence="2" key="1">
    <citation type="journal article" date="2006" name="Nature">
        <title>Deciphering the evolution and metabolism of an anammox bacterium from a community genome.</title>
        <authorList>
            <person name="Strous M."/>
            <person name="Pelletier E."/>
            <person name="Mangenot S."/>
            <person name="Rattei T."/>
            <person name="Lehner A."/>
            <person name="Taylor M.W."/>
            <person name="Horn M."/>
            <person name="Daims H."/>
            <person name="Bartol-Mavel D."/>
            <person name="Wincker P."/>
            <person name="Barbe V."/>
            <person name="Fonknechten N."/>
            <person name="Vallenet D."/>
            <person name="Segurens B."/>
            <person name="Schenowitz-Truong C."/>
            <person name="Medigue C."/>
            <person name="Collingro A."/>
            <person name="Snel B."/>
            <person name="Dutilh B.E."/>
            <person name="OpDenCamp H.J.M."/>
            <person name="vanDerDrift C."/>
            <person name="Cirpus I."/>
            <person name="vanDePas-Schoonen K.T."/>
            <person name="Harhangi H.R."/>
            <person name="vanNiftrik L."/>
            <person name="Schmid M."/>
            <person name="Keltjens J."/>
            <person name="vanDeVossenberg J."/>
            <person name="Kartal B."/>
            <person name="Meier H."/>
            <person name="Frishman D."/>
            <person name="Huynen M.A."/>
            <person name="Mewes H."/>
            <person name="Weissenbach J."/>
            <person name="Jetten M.S.M."/>
            <person name="Wagner M."/>
            <person name="LePaslier D."/>
        </authorList>
    </citation>
    <scope>NUCLEOTIDE SEQUENCE</scope>
</reference>
<dbReference type="AlphaFoldDB" id="Q1PVL6"/>
<dbReference type="GO" id="GO:0004386">
    <property type="term" value="F:helicase activity"/>
    <property type="evidence" value="ECO:0007669"/>
    <property type="project" value="UniProtKB-KW"/>
</dbReference>
<dbReference type="Gene3D" id="3.40.50.300">
    <property type="entry name" value="P-loop containing nucleotide triphosphate hydrolases"/>
    <property type="match status" value="2"/>
</dbReference>
<dbReference type="Proteomes" id="UP000501926">
    <property type="component" value="Chromosome"/>
</dbReference>
<evidence type="ECO:0000313" key="3">
    <source>
        <dbReference type="EMBL" id="QII14260.1"/>
    </source>
</evidence>
<keyword evidence="3" id="KW-0547">Nucleotide-binding</keyword>
<name>Q1PVL6_KUEST</name>
<dbReference type="SUPFAM" id="SSF52540">
    <property type="entry name" value="P-loop containing nucleoside triphosphate hydrolases"/>
    <property type="match status" value="1"/>
</dbReference>
<dbReference type="InterPro" id="IPR011528">
    <property type="entry name" value="NERD"/>
</dbReference>
<feature type="domain" description="NERD" evidence="1">
    <location>
        <begin position="16"/>
        <end position="114"/>
    </location>
</feature>
<reference evidence="2" key="2">
    <citation type="submission" date="2006-01" db="EMBL/GenBank/DDBJ databases">
        <authorList>
            <person name="Genoscope"/>
        </authorList>
    </citation>
    <scope>NUCLEOTIDE SEQUENCE</scope>
</reference>
<evidence type="ECO:0000313" key="2">
    <source>
        <dbReference type="EMBL" id="CAJ71261.1"/>
    </source>
</evidence>
<sequence>MAKLLPPYIDKNCKSTGEKMLYDIFKNSSFTKDWIVLHSLNLSQHTKRLYGEIDFLILIPGGGIYVMEVKGGAVRCVGGVWQFTDRFNKTCTSNVGPFNQAREAMFSLRTAIEKEFGRGHKFTKILLGFLCAFPHISFDKHSVEFEYWQILDKDTIQNCIESFFHNLVQKFIQKHKGQKWFSEKDSLPDANDLLLLCDFLRGDFERLRTVKERLEEFNKQVKSYTAEQYRVLDHIQFNERSITQGSAGTGKTMIAMESSVRAAHEGKTVFLTCYNRLIGEWMQKQLEEYKDQITVSSLHSFLFEQSKGFNYDQTQSNKQDFYSKYLPLLLRDIYLKGINKKFDKLIIDEGQDLIREEYLSLFDSVLNEGLANGFWEIYGDFERQAIYAQLSKEEMFALINKIVQPTKFLLKINCRNTKQIGEETSLLSGFEKPPFLLEYLEGIPVEYAFYNDQTHQIQLLEEQLRKLSDSGLPLNELIILSPKRFENSCAGLVSDVTIAEIKYTNEISTTQYFFGFATVQAYKGMESNYVLITDIEELASETAKSLLYVGMSRARYGLILLIAESMRSQYKKILKNKLKLT</sequence>
<organism evidence="2">
    <name type="scientific">Kuenenia stuttgartiensis</name>
    <dbReference type="NCBI Taxonomy" id="174633"/>
    <lineage>
        <taxon>Bacteria</taxon>
        <taxon>Pseudomonadati</taxon>
        <taxon>Planctomycetota</taxon>
        <taxon>Candidatus Brocadiia</taxon>
        <taxon>Candidatus Brocadiales</taxon>
        <taxon>Candidatus Brocadiaceae</taxon>
        <taxon>Candidatus Kuenenia</taxon>
    </lineage>
</organism>
<keyword evidence="3" id="KW-0378">Hydrolase</keyword>
<dbReference type="EMBL" id="CT573073">
    <property type="protein sequence ID" value="CAJ71261.1"/>
    <property type="molecule type" value="Genomic_DNA"/>
</dbReference>
<keyword evidence="3" id="KW-0347">Helicase</keyword>
<protein>
    <submittedName>
        <fullName evidence="3">DNA helicase</fullName>
    </submittedName>
</protein>